<dbReference type="PANTHER" id="PTHR30273:SF2">
    <property type="entry name" value="PROTEIN FECR"/>
    <property type="match status" value="1"/>
</dbReference>
<dbReference type="InterPro" id="IPR012373">
    <property type="entry name" value="Ferrdict_sens_TM"/>
</dbReference>
<dbReference type="Gene3D" id="3.55.50.30">
    <property type="match status" value="1"/>
</dbReference>
<protein>
    <submittedName>
        <fullName evidence="4">FecR domain-containing protein</fullName>
    </submittedName>
</protein>
<evidence type="ECO:0000313" key="5">
    <source>
        <dbReference type="Proteomes" id="UP001485459"/>
    </source>
</evidence>
<dbReference type="RefSeq" id="WP_341837373.1">
    <property type="nucleotide sequence ID" value="NZ_CP149822.1"/>
</dbReference>
<reference evidence="5" key="1">
    <citation type="submission" date="2024-03" db="EMBL/GenBank/DDBJ databases">
        <title>Chitinophaga horti sp. nov., isolated from garden soil.</title>
        <authorList>
            <person name="Lee D.S."/>
            <person name="Han D.M."/>
            <person name="Baek J.H."/>
            <person name="Choi D.G."/>
            <person name="Jeon J.H."/>
            <person name="Jeon C.O."/>
        </authorList>
    </citation>
    <scope>NUCLEOTIDE SEQUENCE [LARGE SCALE GENOMIC DNA]</scope>
    <source>
        <strain evidence="5">GPA1</strain>
    </source>
</reference>
<dbReference type="Proteomes" id="UP001485459">
    <property type="component" value="Chromosome"/>
</dbReference>
<dbReference type="InterPro" id="IPR006860">
    <property type="entry name" value="FecR"/>
</dbReference>
<gene>
    <name evidence="4" type="ORF">WJU16_05765</name>
</gene>
<feature type="domain" description="FecR protein" evidence="2">
    <location>
        <begin position="124"/>
        <end position="207"/>
    </location>
</feature>
<dbReference type="PANTHER" id="PTHR30273">
    <property type="entry name" value="PERIPLASMIC SIGNAL SENSOR AND SIGMA FACTOR ACTIVATOR FECR-RELATED"/>
    <property type="match status" value="1"/>
</dbReference>
<keyword evidence="1" id="KW-0812">Transmembrane</keyword>
<keyword evidence="5" id="KW-1185">Reference proteome</keyword>
<dbReference type="InterPro" id="IPR032508">
    <property type="entry name" value="FecR_C"/>
</dbReference>
<evidence type="ECO:0000313" key="4">
    <source>
        <dbReference type="EMBL" id="WZN42539.1"/>
    </source>
</evidence>
<evidence type="ECO:0000256" key="1">
    <source>
        <dbReference type="SAM" id="Phobius"/>
    </source>
</evidence>
<dbReference type="Pfam" id="PF16344">
    <property type="entry name" value="FecR_C"/>
    <property type="match status" value="1"/>
</dbReference>
<feature type="domain" description="Protein FecR C-terminal" evidence="3">
    <location>
        <begin position="251"/>
        <end position="309"/>
    </location>
</feature>
<sequence length="322" mass="36305">MENDLSKFIIDYLADSANPEKTREMNAWLIASGENRRMFEETRRVWEASRQLPAEPFDMQSGWSRLNEHMSQSAAPAKIRTMQPRRAWWRVAAVALPLLALAGYWMTRDADAGWVSYTAQRAVKDSLRLPDGSDVFLRPGATVQYKIDEKERSLRMTAGEAFFKISQDAQRQFSIQVPKGVVKVLGTSFNISTSNGFSDVTVWDGKVSVEGNGRKLILTAGDMVVVNAANGALEQPEGNFAYRCGWGNSDLSFSNQSLEVVLETLASYYQVSLETKDDQLRDSRITVRFSHMPLDQALAVLTEMLDLEVNRRSANDYELIRK</sequence>
<dbReference type="EMBL" id="CP149822">
    <property type="protein sequence ID" value="WZN42539.1"/>
    <property type="molecule type" value="Genomic_DNA"/>
</dbReference>
<dbReference type="Gene3D" id="2.60.120.1440">
    <property type="match status" value="1"/>
</dbReference>
<dbReference type="Pfam" id="PF04773">
    <property type="entry name" value="FecR"/>
    <property type="match status" value="1"/>
</dbReference>
<accession>A0ABZ2YST3</accession>
<dbReference type="PIRSF" id="PIRSF018266">
    <property type="entry name" value="FecR"/>
    <property type="match status" value="1"/>
</dbReference>
<feature type="transmembrane region" description="Helical" evidence="1">
    <location>
        <begin position="87"/>
        <end position="106"/>
    </location>
</feature>
<keyword evidence="1" id="KW-0472">Membrane</keyword>
<evidence type="ECO:0000259" key="3">
    <source>
        <dbReference type="Pfam" id="PF16344"/>
    </source>
</evidence>
<proteinExistence type="predicted"/>
<evidence type="ECO:0000259" key="2">
    <source>
        <dbReference type="Pfam" id="PF04773"/>
    </source>
</evidence>
<name>A0ABZ2YST3_9BACT</name>
<organism evidence="4 5">
    <name type="scientific">Chitinophaga pollutisoli</name>
    <dbReference type="NCBI Taxonomy" id="3133966"/>
    <lineage>
        <taxon>Bacteria</taxon>
        <taxon>Pseudomonadati</taxon>
        <taxon>Bacteroidota</taxon>
        <taxon>Chitinophagia</taxon>
        <taxon>Chitinophagales</taxon>
        <taxon>Chitinophagaceae</taxon>
        <taxon>Chitinophaga</taxon>
    </lineage>
</organism>
<keyword evidence="1" id="KW-1133">Transmembrane helix</keyword>